<name>A0A1E3QPK8_9ASCO</name>
<feature type="domain" description="Matrin-type" evidence="8">
    <location>
        <begin position="4"/>
        <end position="36"/>
    </location>
</feature>
<evidence type="ECO:0000313" key="9">
    <source>
        <dbReference type="EMBL" id="ODQ79394.1"/>
    </source>
</evidence>
<gene>
    <name evidence="9" type="ORF">BABINDRAFT_50070</name>
</gene>
<proteinExistence type="predicted"/>
<dbReference type="InterPro" id="IPR003604">
    <property type="entry name" value="Matrin/U1-like-C_Znf_C2H2"/>
</dbReference>
<keyword evidence="3" id="KW-0863">Zinc-finger</keyword>
<dbReference type="SMART" id="SM00451">
    <property type="entry name" value="ZnF_U1"/>
    <property type="match status" value="1"/>
</dbReference>
<keyword evidence="7" id="KW-0687">Ribonucleoprotein</keyword>
<evidence type="ECO:0000256" key="1">
    <source>
        <dbReference type="ARBA" id="ARBA00004123"/>
    </source>
</evidence>
<protein>
    <recommendedName>
        <fullName evidence="8">Matrin-type domain-containing protein</fullName>
    </recommendedName>
</protein>
<keyword evidence="6" id="KW-0539">Nucleus</keyword>
<evidence type="ECO:0000256" key="6">
    <source>
        <dbReference type="ARBA" id="ARBA00023242"/>
    </source>
</evidence>
<dbReference type="GO" id="GO:0008270">
    <property type="term" value="F:zinc ion binding"/>
    <property type="evidence" value="ECO:0007669"/>
    <property type="project" value="UniProtKB-KW"/>
</dbReference>
<dbReference type="GeneID" id="30150004"/>
<dbReference type="PROSITE" id="PS50171">
    <property type="entry name" value="ZF_MATRIN"/>
    <property type="match status" value="1"/>
</dbReference>
<sequence length="138" mass="16060">MPKYYCDYCKSYLTHDSMSVRKSHLIGKNHIKYYCDYYEEQAKKLGIWEPNELAYEINLSTLNQGAPGTIPEARDDEIAGFNENSQDEEKEVLDGSYRMKKEFSLPPPPALQTFPHPPPSVFYIKQEYKKSILKVITQ</sequence>
<dbReference type="SUPFAM" id="SSF57667">
    <property type="entry name" value="beta-beta-alpha zinc fingers"/>
    <property type="match status" value="1"/>
</dbReference>
<accession>A0A1E3QPK8</accession>
<keyword evidence="10" id="KW-1185">Reference proteome</keyword>
<dbReference type="OrthoDB" id="76567at2759"/>
<evidence type="ECO:0000259" key="8">
    <source>
        <dbReference type="PROSITE" id="PS50171"/>
    </source>
</evidence>
<dbReference type="InterPro" id="IPR036236">
    <property type="entry name" value="Znf_C2H2_sf"/>
</dbReference>
<dbReference type="InterPro" id="IPR013085">
    <property type="entry name" value="U1-CZ_Znf_C2H2"/>
</dbReference>
<dbReference type="Pfam" id="PF06220">
    <property type="entry name" value="zf-U1"/>
    <property type="match status" value="1"/>
</dbReference>
<organism evidence="9 10">
    <name type="scientific">Babjeviella inositovora NRRL Y-12698</name>
    <dbReference type="NCBI Taxonomy" id="984486"/>
    <lineage>
        <taxon>Eukaryota</taxon>
        <taxon>Fungi</taxon>
        <taxon>Dikarya</taxon>
        <taxon>Ascomycota</taxon>
        <taxon>Saccharomycotina</taxon>
        <taxon>Pichiomycetes</taxon>
        <taxon>Serinales incertae sedis</taxon>
        <taxon>Babjeviella</taxon>
    </lineage>
</organism>
<dbReference type="Gene3D" id="3.30.160.60">
    <property type="entry name" value="Classic Zinc Finger"/>
    <property type="match status" value="1"/>
</dbReference>
<evidence type="ECO:0000256" key="7">
    <source>
        <dbReference type="ARBA" id="ARBA00023274"/>
    </source>
</evidence>
<evidence type="ECO:0000256" key="4">
    <source>
        <dbReference type="ARBA" id="ARBA00022833"/>
    </source>
</evidence>
<dbReference type="InterPro" id="IPR017340">
    <property type="entry name" value="U1_snRNP-C"/>
</dbReference>
<dbReference type="Proteomes" id="UP000094336">
    <property type="component" value="Unassembled WGS sequence"/>
</dbReference>
<evidence type="ECO:0000256" key="3">
    <source>
        <dbReference type="ARBA" id="ARBA00022771"/>
    </source>
</evidence>
<dbReference type="PANTHER" id="PTHR31148:SF1">
    <property type="entry name" value="U1 SMALL NUCLEAR RIBONUCLEOPROTEIN C"/>
    <property type="match status" value="1"/>
</dbReference>
<dbReference type="GO" id="GO:0000395">
    <property type="term" value="P:mRNA 5'-splice site recognition"/>
    <property type="evidence" value="ECO:0007669"/>
    <property type="project" value="InterPro"/>
</dbReference>
<evidence type="ECO:0000313" key="10">
    <source>
        <dbReference type="Proteomes" id="UP000094336"/>
    </source>
</evidence>
<dbReference type="PIRSF" id="PIRSF037969">
    <property type="entry name" value="U1_snRNP-C"/>
    <property type="match status" value="1"/>
</dbReference>
<dbReference type="AlphaFoldDB" id="A0A1E3QPK8"/>
<dbReference type="STRING" id="984486.A0A1E3QPK8"/>
<dbReference type="PANTHER" id="PTHR31148">
    <property type="entry name" value="U1 SMALL NUCLEAR RIBONUCLEOPROTEIN C"/>
    <property type="match status" value="1"/>
</dbReference>
<reference evidence="10" key="1">
    <citation type="submission" date="2016-05" db="EMBL/GenBank/DDBJ databases">
        <title>Comparative genomics of biotechnologically important yeasts.</title>
        <authorList>
            <consortium name="DOE Joint Genome Institute"/>
            <person name="Riley R."/>
            <person name="Haridas S."/>
            <person name="Wolfe K.H."/>
            <person name="Lopes M.R."/>
            <person name="Hittinger C.T."/>
            <person name="Goker M."/>
            <person name="Salamov A."/>
            <person name="Wisecaver J."/>
            <person name="Long T.M."/>
            <person name="Aerts A.L."/>
            <person name="Barry K."/>
            <person name="Choi C."/>
            <person name="Clum A."/>
            <person name="Coughlan A.Y."/>
            <person name="Deshpande S."/>
            <person name="Douglass A.P."/>
            <person name="Hanson S.J."/>
            <person name="Klenk H.-P."/>
            <person name="Labutti K."/>
            <person name="Lapidus A."/>
            <person name="Lindquist E."/>
            <person name="Lipzen A."/>
            <person name="Meier-Kolthoff J.P."/>
            <person name="Ohm R.A."/>
            <person name="Otillar R.P."/>
            <person name="Pangilinan J."/>
            <person name="Peng Y."/>
            <person name="Rokas A."/>
            <person name="Rosa C.A."/>
            <person name="Scheuner C."/>
            <person name="Sibirny A.A."/>
            <person name="Slot J.C."/>
            <person name="Stielow J.B."/>
            <person name="Sun H."/>
            <person name="Kurtzman C.P."/>
            <person name="Blackwell M."/>
            <person name="Grigoriev I.V."/>
            <person name="Jeffries T.W."/>
        </authorList>
    </citation>
    <scope>NUCLEOTIDE SEQUENCE [LARGE SCALE GENOMIC DNA]</scope>
    <source>
        <strain evidence="10">NRRL Y-12698</strain>
    </source>
</reference>
<dbReference type="EMBL" id="KV454432">
    <property type="protein sequence ID" value="ODQ79394.1"/>
    <property type="molecule type" value="Genomic_DNA"/>
</dbReference>
<dbReference type="InterPro" id="IPR000690">
    <property type="entry name" value="Matrin/U1-C_Znf_C2H2"/>
</dbReference>
<keyword evidence="5" id="KW-0694">RNA-binding</keyword>
<evidence type="ECO:0000256" key="2">
    <source>
        <dbReference type="ARBA" id="ARBA00022723"/>
    </source>
</evidence>
<evidence type="ECO:0000256" key="5">
    <source>
        <dbReference type="ARBA" id="ARBA00022884"/>
    </source>
</evidence>
<dbReference type="GO" id="GO:0005685">
    <property type="term" value="C:U1 snRNP"/>
    <property type="evidence" value="ECO:0007669"/>
    <property type="project" value="InterPro"/>
</dbReference>
<dbReference type="RefSeq" id="XP_018984722.1">
    <property type="nucleotide sequence ID" value="XM_019132151.1"/>
</dbReference>
<keyword evidence="2" id="KW-0479">Metal-binding</keyword>
<comment type="subcellular location">
    <subcellularLocation>
        <location evidence="1">Nucleus</location>
    </subcellularLocation>
</comment>
<keyword evidence="4" id="KW-0862">Zinc</keyword>
<dbReference type="GO" id="GO:0030627">
    <property type="term" value="F:pre-mRNA 5'-splice site binding"/>
    <property type="evidence" value="ECO:0007669"/>
    <property type="project" value="InterPro"/>
</dbReference>